<dbReference type="Gene3D" id="1.10.1740.10">
    <property type="match status" value="1"/>
</dbReference>
<comment type="caution">
    <text evidence="7">The sequence shown here is derived from an EMBL/GenBank/DDBJ whole genome shotgun (WGS) entry which is preliminary data.</text>
</comment>
<evidence type="ECO:0000259" key="6">
    <source>
        <dbReference type="Pfam" id="PF08281"/>
    </source>
</evidence>
<dbReference type="SUPFAM" id="SSF88659">
    <property type="entry name" value="Sigma3 and sigma4 domains of RNA polymerase sigma factors"/>
    <property type="match status" value="1"/>
</dbReference>
<dbReference type="InterPro" id="IPR014327">
    <property type="entry name" value="RNA_pol_sigma70_bacteroid"/>
</dbReference>
<sequence length="198" mass="23404">MLGNSKHIAIGLKRRDLEAYRELFFQYHGRLTLFACKFTGDMETAQDIVQDAFMNLWEKSETLTIEASPKAYLFQAVRNRSLNHFRHMNIRQSVHDRLVGQIDAQERKVYTDFNNPFHSLLELELDKKIREVVSALPEKCREVFVLSRQKDLRNREIAEHMGISVKMVEKYIAKAMRVLRSELTEYMSVLILFLFKNF</sequence>
<organism evidence="7 8">
    <name type="scientific">Gaoshiqia sediminis</name>
    <dbReference type="NCBI Taxonomy" id="2986998"/>
    <lineage>
        <taxon>Bacteria</taxon>
        <taxon>Pseudomonadati</taxon>
        <taxon>Bacteroidota</taxon>
        <taxon>Bacteroidia</taxon>
        <taxon>Marinilabiliales</taxon>
        <taxon>Prolixibacteraceae</taxon>
        <taxon>Gaoshiqia</taxon>
    </lineage>
</organism>
<evidence type="ECO:0000256" key="3">
    <source>
        <dbReference type="ARBA" id="ARBA00023082"/>
    </source>
</evidence>
<keyword evidence="4" id="KW-0804">Transcription</keyword>
<protein>
    <submittedName>
        <fullName evidence="7">RNA polymerase sigma-70 factor</fullName>
    </submittedName>
</protein>
<dbReference type="RefSeq" id="WP_282590416.1">
    <property type="nucleotide sequence ID" value="NZ_JAPAAF010000003.1"/>
</dbReference>
<keyword evidence="2" id="KW-0805">Transcription regulation</keyword>
<feature type="domain" description="RNA polymerase sigma factor 70 region 4 type 2" evidence="6">
    <location>
        <begin position="128"/>
        <end position="177"/>
    </location>
</feature>
<dbReference type="NCBIfam" id="TIGR02985">
    <property type="entry name" value="Sig70_bacteroi1"/>
    <property type="match status" value="1"/>
</dbReference>
<dbReference type="EMBL" id="JAPAAF010000003">
    <property type="protein sequence ID" value="MCW0481806.1"/>
    <property type="molecule type" value="Genomic_DNA"/>
</dbReference>
<evidence type="ECO:0000256" key="2">
    <source>
        <dbReference type="ARBA" id="ARBA00023015"/>
    </source>
</evidence>
<dbReference type="NCBIfam" id="TIGR02937">
    <property type="entry name" value="sigma70-ECF"/>
    <property type="match status" value="1"/>
</dbReference>
<evidence type="ECO:0000313" key="7">
    <source>
        <dbReference type="EMBL" id="MCW0481806.1"/>
    </source>
</evidence>
<dbReference type="SUPFAM" id="SSF88946">
    <property type="entry name" value="Sigma2 domain of RNA polymerase sigma factors"/>
    <property type="match status" value="1"/>
</dbReference>
<dbReference type="Proteomes" id="UP001163821">
    <property type="component" value="Unassembled WGS sequence"/>
</dbReference>
<dbReference type="GO" id="GO:0003677">
    <property type="term" value="F:DNA binding"/>
    <property type="evidence" value="ECO:0007669"/>
    <property type="project" value="InterPro"/>
</dbReference>
<dbReference type="AlphaFoldDB" id="A0AA41Y1M4"/>
<dbReference type="Pfam" id="PF04542">
    <property type="entry name" value="Sigma70_r2"/>
    <property type="match status" value="1"/>
</dbReference>
<dbReference type="Pfam" id="PF08281">
    <property type="entry name" value="Sigma70_r4_2"/>
    <property type="match status" value="1"/>
</dbReference>
<dbReference type="GO" id="GO:0016987">
    <property type="term" value="F:sigma factor activity"/>
    <property type="evidence" value="ECO:0007669"/>
    <property type="project" value="UniProtKB-KW"/>
</dbReference>
<evidence type="ECO:0000259" key="5">
    <source>
        <dbReference type="Pfam" id="PF04542"/>
    </source>
</evidence>
<dbReference type="InterPro" id="IPR013324">
    <property type="entry name" value="RNA_pol_sigma_r3/r4-like"/>
</dbReference>
<dbReference type="Gene3D" id="1.10.10.10">
    <property type="entry name" value="Winged helix-like DNA-binding domain superfamily/Winged helix DNA-binding domain"/>
    <property type="match status" value="1"/>
</dbReference>
<feature type="domain" description="RNA polymerase sigma-70 region 2" evidence="5">
    <location>
        <begin position="26"/>
        <end position="86"/>
    </location>
</feature>
<evidence type="ECO:0000256" key="1">
    <source>
        <dbReference type="ARBA" id="ARBA00010641"/>
    </source>
</evidence>
<dbReference type="InterPro" id="IPR013249">
    <property type="entry name" value="RNA_pol_sigma70_r4_t2"/>
</dbReference>
<evidence type="ECO:0000313" key="8">
    <source>
        <dbReference type="Proteomes" id="UP001163821"/>
    </source>
</evidence>
<keyword evidence="8" id="KW-1185">Reference proteome</keyword>
<dbReference type="InterPro" id="IPR013325">
    <property type="entry name" value="RNA_pol_sigma_r2"/>
</dbReference>
<dbReference type="PANTHER" id="PTHR43133:SF46">
    <property type="entry name" value="RNA POLYMERASE SIGMA-70 FACTOR ECF SUBFAMILY"/>
    <property type="match status" value="1"/>
</dbReference>
<keyword evidence="3" id="KW-0731">Sigma factor</keyword>
<dbReference type="InterPro" id="IPR014284">
    <property type="entry name" value="RNA_pol_sigma-70_dom"/>
</dbReference>
<gene>
    <name evidence="7" type="ORF">N2K84_03630</name>
</gene>
<proteinExistence type="inferred from homology"/>
<accession>A0AA41Y1M4</accession>
<dbReference type="PANTHER" id="PTHR43133">
    <property type="entry name" value="RNA POLYMERASE ECF-TYPE SIGMA FACTO"/>
    <property type="match status" value="1"/>
</dbReference>
<dbReference type="InterPro" id="IPR039425">
    <property type="entry name" value="RNA_pol_sigma-70-like"/>
</dbReference>
<comment type="similarity">
    <text evidence="1">Belongs to the sigma-70 factor family. ECF subfamily.</text>
</comment>
<dbReference type="GO" id="GO:0006352">
    <property type="term" value="P:DNA-templated transcription initiation"/>
    <property type="evidence" value="ECO:0007669"/>
    <property type="project" value="InterPro"/>
</dbReference>
<dbReference type="CDD" id="cd06171">
    <property type="entry name" value="Sigma70_r4"/>
    <property type="match status" value="1"/>
</dbReference>
<dbReference type="InterPro" id="IPR036388">
    <property type="entry name" value="WH-like_DNA-bd_sf"/>
</dbReference>
<name>A0AA41Y1M4_9BACT</name>
<dbReference type="InterPro" id="IPR007627">
    <property type="entry name" value="RNA_pol_sigma70_r2"/>
</dbReference>
<reference evidence="7" key="1">
    <citation type="submission" date="2022-10" db="EMBL/GenBank/DDBJ databases">
        <title>Gaoshiqiia sediminis gen. nov., sp. nov., isolated from coastal sediment.</title>
        <authorList>
            <person name="Yu W.X."/>
            <person name="Mu D.S."/>
            <person name="Du J.Z."/>
            <person name="Liang Y.Q."/>
        </authorList>
    </citation>
    <scope>NUCLEOTIDE SEQUENCE</scope>
    <source>
        <strain evidence="7">A06</strain>
    </source>
</reference>
<evidence type="ECO:0000256" key="4">
    <source>
        <dbReference type="ARBA" id="ARBA00023163"/>
    </source>
</evidence>